<sequence>MRFSFNYLIEILKERWHANGFCVIFVLNYSVCECPCFVHKCKFTITRFIYISRLNLFEELITIEDGSSQIVDDETK</sequence>
<evidence type="ECO:0000313" key="2">
    <source>
        <dbReference type="Proteomes" id="UP001497382"/>
    </source>
</evidence>
<keyword evidence="2" id="KW-1185">Reference proteome</keyword>
<dbReference type="Proteomes" id="UP001497382">
    <property type="component" value="Unassembled WGS sequence"/>
</dbReference>
<name>A0AAV2AJ76_9ARAC</name>
<proteinExistence type="predicted"/>
<dbReference type="AlphaFoldDB" id="A0AAV2AJ76"/>
<organism evidence="1 2">
    <name type="scientific">Larinioides sclopetarius</name>
    <dbReference type="NCBI Taxonomy" id="280406"/>
    <lineage>
        <taxon>Eukaryota</taxon>
        <taxon>Metazoa</taxon>
        <taxon>Ecdysozoa</taxon>
        <taxon>Arthropoda</taxon>
        <taxon>Chelicerata</taxon>
        <taxon>Arachnida</taxon>
        <taxon>Araneae</taxon>
        <taxon>Araneomorphae</taxon>
        <taxon>Entelegynae</taxon>
        <taxon>Araneoidea</taxon>
        <taxon>Araneidae</taxon>
        <taxon>Larinioides</taxon>
    </lineage>
</organism>
<gene>
    <name evidence="1" type="ORF">LARSCL_LOCUS12764</name>
</gene>
<evidence type="ECO:0000313" key="1">
    <source>
        <dbReference type="EMBL" id="CAL1283701.1"/>
    </source>
</evidence>
<dbReference type="EMBL" id="CAXIEN010000170">
    <property type="protein sequence ID" value="CAL1283701.1"/>
    <property type="molecule type" value="Genomic_DNA"/>
</dbReference>
<comment type="caution">
    <text evidence="1">The sequence shown here is derived from an EMBL/GenBank/DDBJ whole genome shotgun (WGS) entry which is preliminary data.</text>
</comment>
<protein>
    <submittedName>
        <fullName evidence="1">Uncharacterized protein</fullName>
    </submittedName>
</protein>
<accession>A0AAV2AJ76</accession>
<reference evidence="1 2" key="1">
    <citation type="submission" date="2024-04" db="EMBL/GenBank/DDBJ databases">
        <authorList>
            <person name="Rising A."/>
            <person name="Reimegard J."/>
            <person name="Sonavane S."/>
            <person name="Akerstrom W."/>
            <person name="Nylinder S."/>
            <person name="Hedman E."/>
            <person name="Kallberg Y."/>
        </authorList>
    </citation>
    <scope>NUCLEOTIDE SEQUENCE [LARGE SCALE GENOMIC DNA]</scope>
</reference>